<protein>
    <recommendedName>
        <fullName evidence="3">Chromo domain-containing protein</fullName>
    </recommendedName>
</protein>
<accession>A0A9P7IYJ5</accession>
<proteinExistence type="predicted"/>
<keyword evidence="2" id="KW-1185">Reference proteome</keyword>
<dbReference type="SUPFAM" id="SSF54160">
    <property type="entry name" value="Chromo domain-like"/>
    <property type="match status" value="1"/>
</dbReference>
<name>A0A9P7IYJ5_9AGAM</name>
<dbReference type="InterPro" id="IPR016197">
    <property type="entry name" value="Chromo-like_dom_sf"/>
</dbReference>
<dbReference type="RefSeq" id="XP_041162471.1">
    <property type="nucleotide sequence ID" value="XM_041297609.1"/>
</dbReference>
<feature type="non-terminal residue" evidence="1">
    <location>
        <position position="1"/>
    </location>
</feature>
<organism evidence="1 2">
    <name type="scientific">Suillus plorans</name>
    <dbReference type="NCBI Taxonomy" id="116603"/>
    <lineage>
        <taxon>Eukaryota</taxon>
        <taxon>Fungi</taxon>
        <taxon>Dikarya</taxon>
        <taxon>Basidiomycota</taxon>
        <taxon>Agaricomycotina</taxon>
        <taxon>Agaricomycetes</taxon>
        <taxon>Agaricomycetidae</taxon>
        <taxon>Boletales</taxon>
        <taxon>Suillineae</taxon>
        <taxon>Suillaceae</taxon>
        <taxon>Suillus</taxon>
    </lineage>
</organism>
<dbReference type="OrthoDB" id="3268967at2759"/>
<evidence type="ECO:0000313" key="1">
    <source>
        <dbReference type="EMBL" id="KAG1797361.1"/>
    </source>
</evidence>
<dbReference type="GeneID" id="64591373"/>
<dbReference type="Gene3D" id="2.40.50.40">
    <property type="match status" value="1"/>
</dbReference>
<dbReference type="AlphaFoldDB" id="A0A9P7IYJ5"/>
<sequence>FLSRELPRPGPVVTEDGQLENFIKKIVDKRKVGRGKRYLVCWVSFGEEDDEWLPRKEVED</sequence>
<reference evidence="1" key="1">
    <citation type="journal article" date="2020" name="New Phytol.">
        <title>Comparative genomics reveals dynamic genome evolution in host specialist ectomycorrhizal fungi.</title>
        <authorList>
            <person name="Lofgren L.A."/>
            <person name="Nguyen N.H."/>
            <person name="Vilgalys R."/>
            <person name="Ruytinx J."/>
            <person name="Liao H.L."/>
            <person name="Branco S."/>
            <person name="Kuo A."/>
            <person name="LaButti K."/>
            <person name="Lipzen A."/>
            <person name="Andreopoulos W."/>
            <person name="Pangilinan J."/>
            <person name="Riley R."/>
            <person name="Hundley H."/>
            <person name="Na H."/>
            <person name="Barry K."/>
            <person name="Grigoriev I.V."/>
            <person name="Stajich J.E."/>
            <person name="Kennedy P.G."/>
        </authorList>
    </citation>
    <scope>NUCLEOTIDE SEQUENCE</scope>
    <source>
        <strain evidence="1">S12</strain>
    </source>
</reference>
<gene>
    <name evidence="1" type="ORF">HD556DRAFT_1233624</name>
</gene>
<evidence type="ECO:0008006" key="3">
    <source>
        <dbReference type="Google" id="ProtNLM"/>
    </source>
</evidence>
<dbReference type="EMBL" id="JABBWE010000016">
    <property type="protein sequence ID" value="KAG1797361.1"/>
    <property type="molecule type" value="Genomic_DNA"/>
</dbReference>
<comment type="caution">
    <text evidence="1">The sequence shown here is derived from an EMBL/GenBank/DDBJ whole genome shotgun (WGS) entry which is preliminary data.</text>
</comment>
<evidence type="ECO:0000313" key="2">
    <source>
        <dbReference type="Proteomes" id="UP000719766"/>
    </source>
</evidence>
<dbReference type="Proteomes" id="UP000719766">
    <property type="component" value="Unassembled WGS sequence"/>
</dbReference>